<dbReference type="GO" id="GO:0098553">
    <property type="term" value="C:lumenal side of endoplasmic reticulum membrane"/>
    <property type="evidence" value="ECO:0007669"/>
    <property type="project" value="TreeGrafter"/>
</dbReference>
<evidence type="ECO:0000256" key="1">
    <source>
        <dbReference type="ARBA" id="ARBA00004477"/>
    </source>
</evidence>
<evidence type="ECO:0000256" key="4">
    <source>
        <dbReference type="ARBA" id="ARBA00022801"/>
    </source>
</evidence>
<sequence>MDNVSTIFNFTEKLGGWGALAPIGNLTDEITYLVFDNQLIKTTVGITNLSQLLLIYMSIFAITLGSYASIQIPPNALPPSEDHPLFDPTDKDCMPIEKGQEISTGIALILPVLAGMALLCMYYFAKKHGGDTISYFFSKYVIIISFTSVSFMIGYVYNNICRNIANKYGIQPNVLNKRYAITLSEDVTIHPIGIEPELALPQDTEEERIIREEKLLENREPISPKNQLVNVYLTSGNVLGYFVGIVFSVLFKYYNGENNWILNNILGVCVVVTGIKSTKVPNFKIATILLTLFFVYDIYFVFGTDVMVTVATQVEIPVKLIMPHYVNRETDEVKLSILGLGDLALPGIFIALCLRFDLFRHHGNFPNTEFHLLQRFERPYFKAAMFGYVGTLLLTLKVAEIYKVGQPALLYLCPGIIISVFTTALSKGEFGKLWEYQEMEEELTYKKTEESLCSEETLRLVSEINENNSDDSEDPDYEIQEEENDDDDDDDDDGQEEQEE</sequence>
<dbReference type="Proteomes" id="UP000189274">
    <property type="component" value="Unassembled WGS sequence"/>
</dbReference>
<dbReference type="VEuPathDB" id="FungiDB:C5L36_0C10040"/>
<keyword evidence="6 9" id="KW-1133">Transmembrane helix</keyword>
<organism evidence="11 12">
    <name type="scientific">Pichia kudriavzevii</name>
    <name type="common">Yeast</name>
    <name type="synonym">Issatchenkia orientalis</name>
    <dbReference type="NCBI Taxonomy" id="4909"/>
    <lineage>
        <taxon>Eukaryota</taxon>
        <taxon>Fungi</taxon>
        <taxon>Dikarya</taxon>
        <taxon>Ascomycota</taxon>
        <taxon>Saccharomycotina</taxon>
        <taxon>Pichiomycetes</taxon>
        <taxon>Pichiales</taxon>
        <taxon>Pichiaceae</taxon>
        <taxon>Pichia</taxon>
    </lineage>
</organism>
<dbReference type="Proteomes" id="UP000249293">
    <property type="component" value="Chromosome 3"/>
</dbReference>
<dbReference type="Pfam" id="PF04258">
    <property type="entry name" value="Peptidase_A22B"/>
    <property type="match status" value="1"/>
</dbReference>
<keyword evidence="3 9" id="KW-0812">Transmembrane</keyword>
<evidence type="ECO:0000256" key="8">
    <source>
        <dbReference type="SAM" id="MobiDB-lite"/>
    </source>
</evidence>
<feature type="transmembrane region" description="Helical" evidence="9">
    <location>
        <begin position="229"/>
        <end position="254"/>
    </location>
</feature>
<dbReference type="STRING" id="4909.A0A1V2LRM0"/>
<feature type="transmembrane region" description="Helical" evidence="9">
    <location>
        <begin position="285"/>
        <end position="302"/>
    </location>
</feature>
<comment type="subcellular location">
    <subcellularLocation>
        <location evidence="1">Endoplasmic reticulum membrane</location>
        <topology evidence="1">Multi-pass membrane protein</topology>
    </subcellularLocation>
</comment>
<feature type="transmembrane region" description="Helical" evidence="9">
    <location>
        <begin position="335"/>
        <end position="358"/>
    </location>
</feature>
<comment type="similarity">
    <text evidence="2">Belongs to the peptidase A22B family.</text>
</comment>
<gene>
    <name evidence="11" type="ORF">BOH78_1150</name>
    <name evidence="10" type="ORF">C5L36_0C10040</name>
</gene>
<dbReference type="EMBL" id="CP028775">
    <property type="protein sequence ID" value="AWU77098.1"/>
    <property type="molecule type" value="Genomic_DNA"/>
</dbReference>
<dbReference type="EMBL" id="MQVM01000004">
    <property type="protein sequence ID" value="ONH76203.1"/>
    <property type="molecule type" value="Genomic_DNA"/>
</dbReference>
<evidence type="ECO:0000256" key="3">
    <source>
        <dbReference type="ARBA" id="ARBA00022692"/>
    </source>
</evidence>
<keyword evidence="4" id="KW-0378">Hydrolase</keyword>
<dbReference type="OrthoDB" id="29661at2759"/>
<evidence type="ECO:0000313" key="13">
    <source>
        <dbReference type="Proteomes" id="UP000249293"/>
    </source>
</evidence>
<name>A0A1V2LRM0_PICKU</name>
<evidence type="ECO:0000256" key="6">
    <source>
        <dbReference type="ARBA" id="ARBA00022989"/>
    </source>
</evidence>
<dbReference type="GO" id="GO:0006465">
    <property type="term" value="P:signal peptide processing"/>
    <property type="evidence" value="ECO:0007669"/>
    <property type="project" value="TreeGrafter"/>
</dbReference>
<dbReference type="PANTHER" id="PTHR12174">
    <property type="entry name" value="SIGNAL PEPTIDE PEPTIDASE"/>
    <property type="match status" value="1"/>
</dbReference>
<keyword evidence="13" id="KW-1185">Reference proteome</keyword>
<feature type="transmembrane region" description="Helical" evidence="9">
    <location>
        <begin position="260"/>
        <end position="278"/>
    </location>
</feature>
<feature type="region of interest" description="Disordered" evidence="8">
    <location>
        <begin position="461"/>
        <end position="500"/>
    </location>
</feature>
<evidence type="ECO:0000256" key="7">
    <source>
        <dbReference type="ARBA" id="ARBA00023136"/>
    </source>
</evidence>
<evidence type="ECO:0000313" key="10">
    <source>
        <dbReference type="EMBL" id="AWU77098.1"/>
    </source>
</evidence>
<keyword evidence="7 9" id="KW-0472">Membrane</keyword>
<evidence type="ECO:0000256" key="9">
    <source>
        <dbReference type="SAM" id="Phobius"/>
    </source>
</evidence>
<dbReference type="InterPro" id="IPR006639">
    <property type="entry name" value="Preselin/SPP"/>
</dbReference>
<evidence type="ECO:0000313" key="11">
    <source>
        <dbReference type="EMBL" id="ONH76203.1"/>
    </source>
</evidence>
<reference evidence="10 13" key="3">
    <citation type="submission" date="2018-06" db="EMBL/GenBank/DDBJ databases">
        <title>Population genomics shows no distinction between pathogenic Candida krusei and environmental Pichia kudriavzevii: One species, four names.</title>
        <authorList>
            <person name="Douglass A.P."/>
            <person name="Offei B."/>
            <person name="Braun-Galleani S."/>
            <person name="Coughlan A.Y."/>
            <person name="Martos A."/>
            <person name="Ortiz-Merino R.A."/>
            <person name="Byrne K.P."/>
            <person name="Wolfe K.H."/>
        </authorList>
    </citation>
    <scope>NUCLEOTIDE SEQUENCE [LARGE SCALE GENOMIC DNA]</scope>
    <source>
        <strain evidence="10 13">CBS573</strain>
    </source>
</reference>
<evidence type="ECO:0000313" key="12">
    <source>
        <dbReference type="Proteomes" id="UP000189274"/>
    </source>
</evidence>
<accession>A0A1V2LRM0</accession>
<feature type="transmembrane region" description="Helical" evidence="9">
    <location>
        <begin position="379"/>
        <end position="396"/>
    </location>
</feature>
<dbReference type="GO" id="GO:0033619">
    <property type="term" value="P:membrane protein proteolysis"/>
    <property type="evidence" value="ECO:0007669"/>
    <property type="project" value="TreeGrafter"/>
</dbReference>
<protein>
    <submittedName>
        <fullName evidence="11">Signal peptide peptidase 2</fullName>
    </submittedName>
</protein>
<feature type="transmembrane region" description="Helical" evidence="9">
    <location>
        <begin position="408"/>
        <end position="426"/>
    </location>
</feature>
<evidence type="ECO:0000256" key="2">
    <source>
        <dbReference type="ARBA" id="ARBA00006859"/>
    </source>
</evidence>
<feature type="transmembrane region" description="Helical" evidence="9">
    <location>
        <begin position="49"/>
        <end position="70"/>
    </location>
</feature>
<feature type="compositionally biased region" description="Acidic residues" evidence="8">
    <location>
        <begin position="468"/>
        <end position="500"/>
    </location>
</feature>
<dbReference type="SMART" id="SM00730">
    <property type="entry name" value="PSN"/>
    <property type="match status" value="1"/>
</dbReference>
<dbReference type="GO" id="GO:0098554">
    <property type="term" value="C:cytoplasmic side of endoplasmic reticulum membrane"/>
    <property type="evidence" value="ECO:0007669"/>
    <property type="project" value="TreeGrafter"/>
</dbReference>
<feature type="transmembrane region" description="Helical" evidence="9">
    <location>
        <begin position="137"/>
        <end position="157"/>
    </location>
</feature>
<dbReference type="InterPro" id="IPR007369">
    <property type="entry name" value="Peptidase_A22B_SPP"/>
</dbReference>
<reference evidence="11" key="2">
    <citation type="submission" date="2017-01" db="EMBL/GenBank/DDBJ databases">
        <authorList>
            <person name="Mah S.A."/>
            <person name="Swanson W.J."/>
            <person name="Moy G.W."/>
            <person name="Vacquier V.D."/>
        </authorList>
    </citation>
    <scope>NUCLEOTIDE SEQUENCE [LARGE SCALE GENOMIC DNA]</scope>
    <source>
        <strain evidence="11">129</strain>
    </source>
</reference>
<proteinExistence type="inferred from homology"/>
<dbReference type="PANTHER" id="PTHR12174:SF23">
    <property type="entry name" value="MINOR HISTOCOMPATIBILITY ANTIGEN H13"/>
    <property type="match status" value="1"/>
</dbReference>
<dbReference type="AlphaFoldDB" id="A0A1V2LRM0"/>
<evidence type="ECO:0000256" key="5">
    <source>
        <dbReference type="ARBA" id="ARBA00022824"/>
    </source>
</evidence>
<reference evidence="12" key="1">
    <citation type="journal article" date="2017" name="Genome Announc.">
        <title>Genome sequences of Cyberlindnera fabianii 65, Pichia kudriavzevii 129, and Saccharomyces cerevisiae 131 isolated from fermented masau fruits in Zimbabwe.</title>
        <authorList>
            <person name="van Rijswijck I.M.H."/>
            <person name="Derks M.F.L."/>
            <person name="Abee T."/>
            <person name="de Ridder D."/>
            <person name="Smid E.J."/>
        </authorList>
    </citation>
    <scope>NUCLEOTIDE SEQUENCE [LARGE SCALE GENOMIC DNA]</scope>
    <source>
        <strain evidence="12">129</strain>
    </source>
</reference>
<feature type="transmembrane region" description="Helical" evidence="9">
    <location>
        <begin position="104"/>
        <end position="125"/>
    </location>
</feature>
<keyword evidence="5" id="KW-0256">Endoplasmic reticulum</keyword>
<dbReference type="GO" id="GO:0042500">
    <property type="term" value="F:aspartic endopeptidase activity, intramembrane cleaving"/>
    <property type="evidence" value="ECO:0007669"/>
    <property type="project" value="InterPro"/>
</dbReference>